<dbReference type="EMBL" id="JBHTGQ010000023">
    <property type="protein sequence ID" value="MFC7750304.1"/>
    <property type="molecule type" value="Genomic_DNA"/>
</dbReference>
<keyword evidence="2" id="KW-1185">Reference proteome</keyword>
<proteinExistence type="predicted"/>
<dbReference type="RefSeq" id="WP_170209399.1">
    <property type="nucleotide sequence ID" value="NZ_JBHTGQ010000023.1"/>
</dbReference>
<accession>A0ABW2V2F6</accession>
<dbReference type="SUPFAM" id="SSF81301">
    <property type="entry name" value="Nucleotidyltransferase"/>
    <property type="match status" value="1"/>
</dbReference>
<name>A0ABW2V2F6_9BACL</name>
<comment type="caution">
    <text evidence="1">The sequence shown here is derived from an EMBL/GenBank/DDBJ whole genome shotgun (WGS) entry which is preliminary data.</text>
</comment>
<reference evidence="2" key="1">
    <citation type="journal article" date="2019" name="Int. J. Syst. Evol. Microbiol.">
        <title>The Global Catalogue of Microorganisms (GCM) 10K type strain sequencing project: providing services to taxonomists for standard genome sequencing and annotation.</title>
        <authorList>
            <consortium name="The Broad Institute Genomics Platform"/>
            <consortium name="The Broad Institute Genome Sequencing Center for Infectious Disease"/>
            <person name="Wu L."/>
            <person name="Ma J."/>
        </authorList>
    </citation>
    <scope>NUCLEOTIDE SEQUENCE [LARGE SCALE GENOMIC DNA]</scope>
    <source>
        <strain evidence="2">JCM 18657</strain>
    </source>
</reference>
<organism evidence="1 2">
    <name type="scientific">Paenibacillus thermoaerophilus</name>
    <dbReference type="NCBI Taxonomy" id="1215385"/>
    <lineage>
        <taxon>Bacteria</taxon>
        <taxon>Bacillati</taxon>
        <taxon>Bacillota</taxon>
        <taxon>Bacilli</taxon>
        <taxon>Bacillales</taxon>
        <taxon>Paenibacillaceae</taxon>
        <taxon>Paenibacillus</taxon>
    </lineage>
</organism>
<evidence type="ECO:0000313" key="2">
    <source>
        <dbReference type="Proteomes" id="UP001596528"/>
    </source>
</evidence>
<dbReference type="CDD" id="cd05403">
    <property type="entry name" value="NT_KNTase_like"/>
    <property type="match status" value="1"/>
</dbReference>
<dbReference type="Proteomes" id="UP001596528">
    <property type="component" value="Unassembled WGS sequence"/>
</dbReference>
<evidence type="ECO:0008006" key="3">
    <source>
        <dbReference type="Google" id="ProtNLM"/>
    </source>
</evidence>
<protein>
    <recommendedName>
        <fullName evidence="3">Streptomycin adenylyltransferase</fullName>
    </recommendedName>
</protein>
<sequence>MMTYQSRHVLRDEKLPQVRRDLLARIIAKLKLHKAIEGIFLGGSIACDNEDLFSDIDLRIVVSEDQFDEYVRNKQRLASEFDEVLFFEEMNPLASYTIAHYANFIKVDLFIYTFLRLQPSIWLKGIKIVFDPSGRLQDLLNSSEKLTYQVSKEEAEQWRGKVFAYIHEVYRRVLREEYYYALTSINYLRSFIVNGWNMESDRHSNAAWDWSKIEGARSQLEPWQLSLLSSWMCGRDQEEIMKTLYSMIPEIRRLHGVLCEKTGLEQNQEKFDRILNLVL</sequence>
<gene>
    <name evidence="1" type="ORF">ACFQWB_10235</name>
</gene>
<evidence type="ECO:0000313" key="1">
    <source>
        <dbReference type="EMBL" id="MFC7750304.1"/>
    </source>
</evidence>
<dbReference type="Gene3D" id="3.30.460.10">
    <property type="entry name" value="Beta Polymerase, domain 2"/>
    <property type="match status" value="1"/>
</dbReference>
<dbReference type="InterPro" id="IPR043519">
    <property type="entry name" value="NT_sf"/>
</dbReference>